<evidence type="ECO:0000313" key="2">
    <source>
        <dbReference type="EMBL" id="RKQ64063.1"/>
    </source>
</evidence>
<dbReference type="Proteomes" id="UP000280881">
    <property type="component" value="Unassembled WGS sequence"/>
</dbReference>
<dbReference type="InterPro" id="IPR003768">
    <property type="entry name" value="ScpA"/>
</dbReference>
<dbReference type="AlphaFoldDB" id="A0A420W9Q5"/>
<evidence type="ECO:0000313" key="3">
    <source>
        <dbReference type="Proteomes" id="UP000280881"/>
    </source>
</evidence>
<dbReference type="PANTHER" id="PTHR33969:SF2">
    <property type="entry name" value="SEGREGATION AND CONDENSATION PROTEIN A"/>
    <property type="match status" value="1"/>
</dbReference>
<reference evidence="2 3" key="1">
    <citation type="submission" date="2018-10" db="EMBL/GenBank/DDBJ databases">
        <title>Genomic Encyclopedia of Type Strains, Phase IV (KMG-IV): sequencing the most valuable type-strain genomes for metagenomic binning, comparative biology and taxonomic classification.</title>
        <authorList>
            <person name="Goeker M."/>
        </authorList>
    </citation>
    <scope>NUCLEOTIDE SEQUENCE [LARGE SCALE GENOMIC DNA]</scope>
    <source>
        <strain evidence="2 3">DSM 15521</strain>
    </source>
</reference>
<sequence>MEVKVETPVFEGPLELLIYLIKKREVSIYDIPIADITEEFLNYIYTMQELNIPLASEFLLMAATLARIKSEFLIPREDEEDPRKELVQIIEEYLKSKRAAAELEKLEDRALKYLPHDPSDLIFQFQEKVKIANTVDDLKRAFKEVLERKFKPKIKVGLKLSSENFKISDKAEEIRALLKKNYLLKFSSFIEKSSCKLEAITYFLAVLELCKLGEASTFTDGEEIFISRVVPLKREELKVLNLSLLNSSQ</sequence>
<protein>
    <recommendedName>
        <fullName evidence="1">Segregation and condensation protein A</fullName>
    </recommendedName>
</protein>
<comment type="caution">
    <text evidence="2">The sequence shown here is derived from an EMBL/GenBank/DDBJ whole genome shotgun (WGS) entry which is preliminary data.</text>
</comment>
<organism evidence="2 3">
    <name type="scientific">Thermovibrio guaymasensis</name>
    <dbReference type="NCBI Taxonomy" id="240167"/>
    <lineage>
        <taxon>Bacteria</taxon>
        <taxon>Pseudomonadati</taxon>
        <taxon>Aquificota</taxon>
        <taxon>Aquificia</taxon>
        <taxon>Desulfurobacteriales</taxon>
        <taxon>Desulfurobacteriaceae</taxon>
        <taxon>Thermovibrio</taxon>
    </lineage>
</organism>
<dbReference type="RefSeq" id="WP_121170500.1">
    <property type="nucleotide sequence ID" value="NZ_RBIE01000001.1"/>
</dbReference>
<dbReference type="Gene3D" id="6.10.250.2410">
    <property type="match status" value="1"/>
</dbReference>
<dbReference type="PANTHER" id="PTHR33969">
    <property type="entry name" value="SEGREGATION AND CONDENSATION PROTEIN A"/>
    <property type="match status" value="1"/>
</dbReference>
<dbReference type="Pfam" id="PF02616">
    <property type="entry name" value="SMC_ScpA"/>
    <property type="match status" value="1"/>
</dbReference>
<keyword evidence="3" id="KW-1185">Reference proteome</keyword>
<dbReference type="EMBL" id="RBIE01000001">
    <property type="protein sequence ID" value="RKQ64063.1"/>
    <property type="molecule type" value="Genomic_DNA"/>
</dbReference>
<name>A0A420W9Q5_9BACT</name>
<evidence type="ECO:0000256" key="1">
    <source>
        <dbReference type="ARBA" id="ARBA00044777"/>
    </source>
</evidence>
<proteinExistence type="predicted"/>
<dbReference type="OrthoDB" id="9811016at2"/>
<gene>
    <name evidence="2" type="ORF">C7457_0954</name>
</gene>
<accession>A0A420W9Q5</accession>